<feature type="compositionally biased region" description="Polar residues" evidence="7">
    <location>
        <begin position="39"/>
        <end position="54"/>
    </location>
</feature>
<gene>
    <name evidence="9" type="primary">g3223</name>
    <name evidence="9" type="ORF">VP750_LOCUS2752</name>
</gene>
<feature type="transmembrane region" description="Helical" evidence="8">
    <location>
        <begin position="399"/>
        <end position="423"/>
    </location>
</feature>
<comment type="subcellular location">
    <subcellularLocation>
        <location evidence="1">Membrane</location>
        <topology evidence="1">Multi-pass membrane protein</topology>
    </subcellularLocation>
</comment>
<accession>A0ABP1FMA4</accession>
<evidence type="ECO:0000313" key="10">
    <source>
        <dbReference type="Proteomes" id="UP001497392"/>
    </source>
</evidence>
<feature type="transmembrane region" description="Helical" evidence="8">
    <location>
        <begin position="177"/>
        <end position="200"/>
    </location>
</feature>
<keyword evidence="10" id="KW-1185">Reference proteome</keyword>
<evidence type="ECO:0000256" key="3">
    <source>
        <dbReference type="ARBA" id="ARBA00022448"/>
    </source>
</evidence>
<feature type="compositionally biased region" description="Basic and acidic residues" evidence="7">
    <location>
        <begin position="1"/>
        <end position="13"/>
    </location>
</feature>
<comment type="similarity">
    <text evidence="2">Belongs to the major facilitator superfamily. Folate-biopterin transporter (TC 2.A.71) family.</text>
</comment>
<evidence type="ECO:0000313" key="9">
    <source>
        <dbReference type="EMBL" id="CAL5221093.1"/>
    </source>
</evidence>
<feature type="transmembrane region" description="Helical" evidence="8">
    <location>
        <begin position="471"/>
        <end position="492"/>
    </location>
</feature>
<feature type="transmembrane region" description="Helical" evidence="8">
    <location>
        <begin position="153"/>
        <end position="171"/>
    </location>
</feature>
<keyword evidence="3" id="KW-0813">Transport</keyword>
<dbReference type="InterPro" id="IPR039309">
    <property type="entry name" value="BT1"/>
</dbReference>
<dbReference type="NCBIfam" id="TIGR00788">
    <property type="entry name" value="fbt"/>
    <property type="match status" value="1"/>
</dbReference>
<dbReference type="Pfam" id="PF03092">
    <property type="entry name" value="BT1"/>
    <property type="match status" value="1"/>
</dbReference>
<sequence>MRATHEEVDRHPTSDCSTVPEVPGRGASELLLSDGERAQPSSTAHLEIQDASSHPSKERRKGGWRRCCSSMVFLQGVPCTTEIYGIGLVYTIFGFLDVWGHLPVNFFLKDDLGWSPSQLEFWGGLKALPWIIKPVYGILSDAVPLLGYHRRSYLIIFGMLGAGVWVGFSRVQTTSEAIAALMLASFTSAFSITVVDSILVTRTHGQSLDFAASLQSFCWGLQAVGKVVSAGAVGLMVRRLSPRTCFLVVAALPFLIALSSLVMREERQPCCGGRRRKGEAVCASILQEKLKLLGQTCTNKYLLMPAIFFFLWQITPSVDSAMFFFGTNVLHFSEEFYGTVLLIDGIAQVIGVAVYNTCLRSVALKKVFLWTALTLIAVHLMQLVLVTGYNRRWGVTDEAYFLVFGSLHAGLGRLALMPLVVLASRICPKGVEATVFGMLMSLHIASFNTGKVLGSVLTTAFSVTSTNFTNLAPLVLVCAIARFLPLPLLLLLPDKVTQSEDEDRPNDEENTHAAASSNGKADPSSAAKGSPGAKGLEA</sequence>
<protein>
    <submittedName>
        <fullName evidence="9">G3223 protein</fullName>
    </submittedName>
</protein>
<comment type="caution">
    <text evidence="9">The sequence shown here is derived from an EMBL/GenBank/DDBJ whole genome shotgun (WGS) entry which is preliminary data.</text>
</comment>
<feature type="transmembrane region" description="Helical" evidence="8">
    <location>
        <begin position="240"/>
        <end position="258"/>
    </location>
</feature>
<dbReference type="InterPro" id="IPR036259">
    <property type="entry name" value="MFS_trans_sf"/>
</dbReference>
<dbReference type="PANTHER" id="PTHR31585">
    <property type="entry name" value="FOLATE-BIOPTERIN TRANSPORTER 1, CHLOROPLASTIC"/>
    <property type="match status" value="1"/>
</dbReference>
<evidence type="ECO:0000256" key="8">
    <source>
        <dbReference type="SAM" id="Phobius"/>
    </source>
</evidence>
<feature type="transmembrane region" description="Helical" evidence="8">
    <location>
        <begin position="435"/>
        <end position="459"/>
    </location>
</feature>
<evidence type="ECO:0000256" key="7">
    <source>
        <dbReference type="SAM" id="MobiDB-lite"/>
    </source>
</evidence>
<evidence type="ECO:0000256" key="4">
    <source>
        <dbReference type="ARBA" id="ARBA00022692"/>
    </source>
</evidence>
<evidence type="ECO:0000256" key="2">
    <source>
        <dbReference type="ARBA" id="ARBA00007015"/>
    </source>
</evidence>
<evidence type="ECO:0000256" key="5">
    <source>
        <dbReference type="ARBA" id="ARBA00022989"/>
    </source>
</evidence>
<dbReference type="InterPro" id="IPR004324">
    <property type="entry name" value="FBT"/>
</dbReference>
<keyword evidence="6 8" id="KW-0472">Membrane</keyword>
<feature type="region of interest" description="Disordered" evidence="7">
    <location>
        <begin position="1"/>
        <end position="62"/>
    </location>
</feature>
<name>A0ABP1FMA4_9CHLO</name>
<reference evidence="9 10" key="1">
    <citation type="submission" date="2024-06" db="EMBL/GenBank/DDBJ databases">
        <authorList>
            <person name="Kraege A."/>
            <person name="Thomma B."/>
        </authorList>
    </citation>
    <scope>NUCLEOTIDE SEQUENCE [LARGE SCALE GENOMIC DNA]</scope>
</reference>
<dbReference type="EMBL" id="CAXHTA020000005">
    <property type="protein sequence ID" value="CAL5221093.1"/>
    <property type="molecule type" value="Genomic_DNA"/>
</dbReference>
<feature type="transmembrane region" description="Helical" evidence="8">
    <location>
        <begin position="367"/>
        <end position="387"/>
    </location>
</feature>
<dbReference type="PANTHER" id="PTHR31585:SF0">
    <property type="entry name" value="FOLATE-BIOPTERIN TRANSPORTER 1, CHLOROPLASTIC"/>
    <property type="match status" value="1"/>
</dbReference>
<feature type="compositionally biased region" description="Acidic residues" evidence="7">
    <location>
        <begin position="499"/>
        <end position="508"/>
    </location>
</feature>
<proteinExistence type="inferred from homology"/>
<organism evidence="9 10">
    <name type="scientific">Coccomyxa viridis</name>
    <dbReference type="NCBI Taxonomy" id="1274662"/>
    <lineage>
        <taxon>Eukaryota</taxon>
        <taxon>Viridiplantae</taxon>
        <taxon>Chlorophyta</taxon>
        <taxon>core chlorophytes</taxon>
        <taxon>Trebouxiophyceae</taxon>
        <taxon>Trebouxiophyceae incertae sedis</taxon>
        <taxon>Coccomyxaceae</taxon>
        <taxon>Coccomyxa</taxon>
    </lineage>
</organism>
<dbReference type="Proteomes" id="UP001497392">
    <property type="component" value="Unassembled WGS sequence"/>
</dbReference>
<feature type="transmembrane region" description="Helical" evidence="8">
    <location>
        <begin position="336"/>
        <end position="355"/>
    </location>
</feature>
<dbReference type="Gene3D" id="1.20.1250.20">
    <property type="entry name" value="MFS general substrate transporter like domains"/>
    <property type="match status" value="1"/>
</dbReference>
<keyword evidence="5 8" id="KW-1133">Transmembrane helix</keyword>
<feature type="region of interest" description="Disordered" evidence="7">
    <location>
        <begin position="497"/>
        <end position="538"/>
    </location>
</feature>
<dbReference type="SUPFAM" id="SSF103473">
    <property type="entry name" value="MFS general substrate transporter"/>
    <property type="match status" value="1"/>
</dbReference>
<feature type="transmembrane region" description="Helical" evidence="8">
    <location>
        <begin position="301"/>
        <end position="324"/>
    </location>
</feature>
<keyword evidence="4 8" id="KW-0812">Transmembrane</keyword>
<evidence type="ECO:0000256" key="6">
    <source>
        <dbReference type="ARBA" id="ARBA00023136"/>
    </source>
</evidence>
<dbReference type="CDD" id="cd17484">
    <property type="entry name" value="MFS_FBT"/>
    <property type="match status" value="1"/>
</dbReference>
<evidence type="ECO:0000256" key="1">
    <source>
        <dbReference type="ARBA" id="ARBA00004141"/>
    </source>
</evidence>